<dbReference type="FunFam" id="1.50.10.10:FF:000037">
    <property type="entry name" value="alpha-1,2-Mannosidase"/>
    <property type="match status" value="1"/>
</dbReference>
<evidence type="ECO:0000313" key="13">
    <source>
        <dbReference type="EMBL" id="OOQ84127.1"/>
    </source>
</evidence>
<evidence type="ECO:0000256" key="1">
    <source>
        <dbReference type="ARBA" id="ARBA00001913"/>
    </source>
</evidence>
<dbReference type="Proteomes" id="UP000190744">
    <property type="component" value="Unassembled WGS sequence"/>
</dbReference>
<dbReference type="GO" id="GO:0036503">
    <property type="term" value="P:ERAD pathway"/>
    <property type="evidence" value="ECO:0007669"/>
    <property type="project" value="UniProtKB-ARBA"/>
</dbReference>
<evidence type="ECO:0000256" key="5">
    <source>
        <dbReference type="ARBA" id="ARBA00023157"/>
    </source>
</evidence>
<dbReference type="PRINTS" id="PR00747">
    <property type="entry name" value="GLYHDRLASE47"/>
</dbReference>
<keyword evidence="4 8" id="KW-0378">Hydrolase</keyword>
<dbReference type="UniPathway" id="UPA00378"/>
<dbReference type="InterPro" id="IPR050749">
    <property type="entry name" value="Glycosyl_Hydrolase_47"/>
</dbReference>
<proteinExistence type="inferred from homology"/>
<reference evidence="14" key="1">
    <citation type="submission" date="2015-09" db="EMBL/GenBank/DDBJ databases">
        <authorList>
            <person name="Fill T.P."/>
            <person name="Baretta J.F."/>
            <person name="de Almeida L.G."/>
            <person name="Rocha M."/>
            <person name="de Souza D.H."/>
            <person name="Malavazi I."/>
            <person name="Cerdeira L.T."/>
            <person name="Hong H."/>
            <person name="Samborskyy M."/>
            <person name="de Vasconcelos A.T."/>
            <person name="Leadlay P."/>
            <person name="Rodrigues-Filho E."/>
        </authorList>
    </citation>
    <scope>NUCLEOTIDE SEQUENCE [LARGE SCALE GENOMIC DNA]</scope>
    <source>
        <strain evidence="14">LaBioMMi 136</strain>
    </source>
</reference>
<evidence type="ECO:0000259" key="11">
    <source>
        <dbReference type="Pfam" id="PF17101"/>
    </source>
</evidence>
<dbReference type="Pfam" id="PF17101">
    <property type="entry name" value="Stealth_CR1"/>
    <property type="match status" value="1"/>
</dbReference>
<feature type="active site" evidence="6">
    <location>
        <position position="992"/>
    </location>
</feature>
<feature type="active site" evidence="6">
    <location>
        <position position="809"/>
    </location>
</feature>
<gene>
    <name evidence="13" type="ORF">PEBR_31867</name>
</gene>
<feature type="active site" description="Proton donor" evidence="6">
    <location>
        <position position="925"/>
    </location>
</feature>
<evidence type="ECO:0000256" key="7">
    <source>
        <dbReference type="PIRSR" id="PIRSR601382-3"/>
    </source>
</evidence>
<comment type="caution">
    <text evidence="13">The sequence shown here is derived from an EMBL/GenBank/DDBJ whole genome shotgun (WGS) entry which is preliminary data.</text>
</comment>
<dbReference type="AlphaFoldDB" id="A0A1S9RF72"/>
<evidence type="ECO:0000256" key="9">
    <source>
        <dbReference type="SAM" id="SignalP"/>
    </source>
</evidence>
<dbReference type="EC" id="3.2.1.-" evidence="8"/>
<keyword evidence="8" id="KW-0326">Glycosidase</keyword>
<dbReference type="Gene3D" id="1.50.10.10">
    <property type="match status" value="1"/>
</dbReference>
<dbReference type="GO" id="GO:0005783">
    <property type="term" value="C:endoplasmic reticulum"/>
    <property type="evidence" value="ECO:0007669"/>
    <property type="project" value="TreeGrafter"/>
</dbReference>
<feature type="active site" description="Proton donor" evidence="6">
    <location>
        <position position="672"/>
    </location>
</feature>
<keyword evidence="9" id="KW-0732">Signal</keyword>
<dbReference type="InterPro" id="IPR031357">
    <property type="entry name" value="Stealth_CR3"/>
</dbReference>
<protein>
    <recommendedName>
        <fullName evidence="8">alpha-1,2-Mannosidase</fullName>
        <ecNumber evidence="8">3.2.1.-</ecNumber>
    </recommendedName>
</protein>
<organism evidence="13 14">
    <name type="scientific">Penicillium brasilianum</name>
    <dbReference type="NCBI Taxonomy" id="104259"/>
    <lineage>
        <taxon>Eukaryota</taxon>
        <taxon>Fungi</taxon>
        <taxon>Dikarya</taxon>
        <taxon>Ascomycota</taxon>
        <taxon>Pezizomycotina</taxon>
        <taxon>Eurotiomycetes</taxon>
        <taxon>Eurotiomycetidae</taxon>
        <taxon>Eurotiales</taxon>
        <taxon>Aspergillaceae</taxon>
        <taxon>Penicillium</taxon>
    </lineage>
</organism>
<evidence type="ECO:0000256" key="8">
    <source>
        <dbReference type="RuleBase" id="RU361193"/>
    </source>
</evidence>
<dbReference type="InterPro" id="IPR031358">
    <property type="entry name" value="Stealth_CR1"/>
</dbReference>
<comment type="similarity">
    <text evidence="3 8">Belongs to the glycosyl hydrolase 47 family.</text>
</comment>
<feature type="signal peptide" evidence="9">
    <location>
        <begin position="1"/>
        <end position="25"/>
    </location>
</feature>
<dbReference type="InterPro" id="IPR012341">
    <property type="entry name" value="6hp_glycosidase-like_sf"/>
</dbReference>
<evidence type="ECO:0000256" key="6">
    <source>
        <dbReference type="PIRSR" id="PIRSR601382-1"/>
    </source>
</evidence>
<evidence type="ECO:0000259" key="12">
    <source>
        <dbReference type="Pfam" id="PF17102"/>
    </source>
</evidence>
<dbReference type="GO" id="GO:0004571">
    <property type="term" value="F:mannosyl-oligosaccharide 1,2-alpha-mannosidase activity"/>
    <property type="evidence" value="ECO:0007669"/>
    <property type="project" value="InterPro"/>
</dbReference>
<dbReference type="GO" id="GO:0005975">
    <property type="term" value="P:carbohydrate metabolic process"/>
    <property type="evidence" value="ECO:0007669"/>
    <property type="project" value="InterPro"/>
</dbReference>
<sequence>MFFNFSFRSCFAFVLLIFILNDTSKNNVRVDANAYKVGESGFSQQLRLEPIDAVYTWVNGSDPMWKSERDFWYQRWVQEYDAPAPDVPNGQNNGSDEANDAFADNHFRDNDELRYSIRSLEKYAPWIRHIYIVTNGQVPSWLNLDNPRVTIVKHSEIFKNPSYLPVFSSTAIESNLDRISGLSDTFIYFNDDVLLAAPIWPDDFITPSGVQTIYLSHPVPLGYDAYPEHRAWSENDAPDKPPVPGEHEFDDYGFVDDGDGGVKIERLVGRVHASSACDMEGAEIPQSLLDAVLGGDVPLGHGHISLNRTPEHFEASTQAGRMLRLETNTRIKLAALLDAFSQCPHADDLVANAIRSVIKAFNERFPFSKHLRRVPSHMPHMMNKQILNELKEMFPQQFQLNSAHRFRHPRDLQVGFAYFNYLINRHNFLSSTLCGLRDQEIETSHNCRVEDSEIIIFESLLYGTSIPAGFHDFIQICLHNSSEFKSNLKLPTRTGSTTGFFIKDVERCINMPGLRSRLQTKGYRLKMGTDVTFHMLRDDYQTTIDQLKSIRDRPTKFICLNDDMKSPSTEIQHLFDHETQSDRSERAKRQRAVRNAFQHSWNGYKGHAWLRDELTPISGGYKSSLGGWAATLIDSLDTLLILDLDEEFEAALQALHYVDFSTPRIATVHVFETTIRHLGGLISAYDLTEGKHPILFEKAEELGELLYGAFDTPNRMPEMRWRWTRSIFGYSTFPSESTLLAEIGSLSLEFTRLSQITGNPKYFDAVQRITENLHRTQSQTRLPGLWPLSFDAQALRFSDNYFTVGGMADSAYEYLVKEYLLLRAQSDQYREMYISAMEGIKKHLLFHGMTKDKEDILFAGNIQFDSESGDEIFEYQTEHLKCFLGGMVALGSRALGRSDDLPVAQKLVNGCIWAYDLMPTGIMPETLYISGCRNSNRCEWEEEKWFRDIFGWPDGAQLPMNVREATKLIIQHNRLQPPILEVANPGYRLRPEAIESIFIMYRITGDKSLQDAAWKIFQNIEKYTKVEYGYAALNDTRDVRTAKLDIMESFWLAETLKYFYLIFSEPELISLDDYVL</sequence>
<feature type="domain" description="Stealth protein CR1 conserved region 1" evidence="11">
    <location>
        <begin position="49"/>
        <end position="70"/>
    </location>
</feature>
<evidence type="ECO:0000256" key="3">
    <source>
        <dbReference type="ARBA" id="ARBA00007658"/>
    </source>
</evidence>
<dbReference type="Pfam" id="PF11380">
    <property type="entry name" value="Stealth_CR2"/>
    <property type="match status" value="1"/>
</dbReference>
<accession>A0A1S9RF72</accession>
<dbReference type="GO" id="GO:0016020">
    <property type="term" value="C:membrane"/>
    <property type="evidence" value="ECO:0007669"/>
    <property type="project" value="InterPro"/>
</dbReference>
<feature type="domain" description="Stealth protein CR3 conserved region 3" evidence="12">
    <location>
        <begin position="376"/>
        <end position="423"/>
    </location>
</feature>
<dbReference type="Pfam" id="PF17102">
    <property type="entry name" value="Stealth_CR3"/>
    <property type="match status" value="1"/>
</dbReference>
<dbReference type="GO" id="GO:0016772">
    <property type="term" value="F:transferase activity, transferring phosphorus-containing groups"/>
    <property type="evidence" value="ECO:0007669"/>
    <property type="project" value="InterPro"/>
</dbReference>
<comment type="cofactor">
    <cofactor evidence="1">
        <name>Ca(2+)</name>
        <dbReference type="ChEBI" id="CHEBI:29108"/>
    </cofactor>
</comment>
<feature type="disulfide bond" evidence="7">
    <location>
        <begin position="882"/>
        <end position="911"/>
    </location>
</feature>
<keyword evidence="5 7" id="KW-1015">Disulfide bond</keyword>
<comment type="pathway">
    <text evidence="2">Protein modification; protein glycosylation.</text>
</comment>
<dbReference type="GO" id="GO:0005509">
    <property type="term" value="F:calcium ion binding"/>
    <property type="evidence" value="ECO:0007669"/>
    <property type="project" value="InterPro"/>
</dbReference>
<dbReference type="InterPro" id="IPR001382">
    <property type="entry name" value="Glyco_hydro_47"/>
</dbReference>
<feature type="domain" description="Stealth protein CR2 conserved region 2" evidence="10">
    <location>
        <begin position="107"/>
        <end position="211"/>
    </location>
</feature>
<name>A0A1S9RF72_PENBI</name>
<dbReference type="SUPFAM" id="SSF48225">
    <property type="entry name" value="Seven-hairpin glycosidases"/>
    <property type="match status" value="1"/>
</dbReference>
<dbReference type="InterPro" id="IPR036026">
    <property type="entry name" value="Seven-hairpin_glycosidases"/>
</dbReference>
<dbReference type="PANTHER" id="PTHR11742">
    <property type="entry name" value="MANNOSYL-OLIGOSACCHARIDE ALPHA-1,2-MANNOSIDASE-RELATED"/>
    <property type="match status" value="1"/>
</dbReference>
<dbReference type="InterPro" id="IPR021520">
    <property type="entry name" value="Stealth_CR2"/>
</dbReference>
<evidence type="ECO:0000256" key="4">
    <source>
        <dbReference type="ARBA" id="ARBA00022801"/>
    </source>
</evidence>
<evidence type="ECO:0000256" key="2">
    <source>
        <dbReference type="ARBA" id="ARBA00004922"/>
    </source>
</evidence>
<dbReference type="PANTHER" id="PTHR11742:SF49">
    <property type="entry name" value="ALPHA-1,2-MANNOSIDASE"/>
    <property type="match status" value="1"/>
</dbReference>
<feature type="chain" id="PRO_5012865652" description="alpha-1,2-Mannosidase" evidence="9">
    <location>
        <begin position="26"/>
        <end position="1076"/>
    </location>
</feature>
<evidence type="ECO:0000313" key="14">
    <source>
        <dbReference type="Proteomes" id="UP000190744"/>
    </source>
</evidence>
<dbReference type="EMBL" id="LJBN01000185">
    <property type="protein sequence ID" value="OOQ84127.1"/>
    <property type="molecule type" value="Genomic_DNA"/>
</dbReference>
<dbReference type="Pfam" id="PF01532">
    <property type="entry name" value="Glyco_hydro_47"/>
    <property type="match status" value="1"/>
</dbReference>
<evidence type="ECO:0000259" key="10">
    <source>
        <dbReference type="Pfam" id="PF11380"/>
    </source>
</evidence>